<reference evidence="10" key="3">
    <citation type="submission" date="2025-09" db="UniProtKB">
        <authorList>
            <consortium name="Ensembl"/>
        </authorList>
    </citation>
    <scope>IDENTIFICATION</scope>
</reference>
<dbReference type="PIRSF" id="PIRSF016502">
    <property type="entry name" value="Urea_transporter"/>
    <property type="match status" value="1"/>
</dbReference>
<dbReference type="GeneTree" id="ENSGT00390000018729"/>
<feature type="transmembrane region" description="Helical" evidence="9">
    <location>
        <begin position="332"/>
        <end position="352"/>
    </location>
</feature>
<evidence type="ECO:0000256" key="4">
    <source>
        <dbReference type="ARBA" id="ARBA00022692"/>
    </source>
</evidence>
<comment type="catalytic activity">
    <reaction evidence="7">
        <text>urea(in) = urea(out)</text>
        <dbReference type="Rhea" id="RHEA:32799"/>
        <dbReference type="ChEBI" id="CHEBI:16199"/>
    </reaction>
</comment>
<evidence type="ECO:0000256" key="2">
    <source>
        <dbReference type="ARBA" id="ARBA00005914"/>
    </source>
</evidence>
<feature type="transmembrane region" description="Helical" evidence="9">
    <location>
        <begin position="249"/>
        <end position="268"/>
    </location>
</feature>
<dbReference type="InParanoid" id="H3C4K3"/>
<keyword evidence="5 9" id="KW-1133">Transmembrane helix</keyword>
<feature type="transmembrane region" description="Helical" evidence="9">
    <location>
        <begin position="71"/>
        <end position="101"/>
    </location>
</feature>
<dbReference type="STRING" id="99883.ENSTNIP00000003172"/>
<sequence>MRLEQVAEAEEPSRSPLGSCRCVWNSLFLCVGDMSHLDKYMQGKWFVLQLAVWGLRGVTGVILANNPLSGVLILASLCWASPWQALLGTLGAFVSTLAAVITGQDSAEQDVANGAHGMNGVLVALLMGVFSSAGDWYWWLLLPVGGGLRDIVFLYSALSSLLGSCGVPASVFPFNVVTVLYLLCTGPHNPYLPHHRVSPPWEPEPNGTELAALEVTQGVLLGVGQIFACEALGPSLLILGAVVLYSPLLAFHALLGSAIGTLAAGLSVAVHHDFLYSGLSGFNAALGCMAVGGLFFTFSWTTHLYAVANAAFLSAYADIAFSNLLGSFGLPALSWAATLTTTLLLLLTGNLAKYRIPAQQVMSPEHNLRRRRQCDTEEALGGVNTVM</sequence>
<keyword evidence="11" id="KW-1185">Reference proteome</keyword>
<dbReference type="Pfam" id="PF03253">
    <property type="entry name" value="UT"/>
    <property type="match status" value="1"/>
</dbReference>
<accession>H3C4K3</accession>
<comment type="subcellular location">
    <subcellularLocation>
        <location evidence="1">Cell membrane</location>
        <topology evidence="1">Multi-pass membrane protein</topology>
    </subcellularLocation>
</comment>
<dbReference type="OMA" id="MAPEHNL"/>
<reference evidence="11" key="1">
    <citation type="journal article" date="2004" name="Nature">
        <title>Genome duplication in the teleost fish Tetraodon nigroviridis reveals the early vertebrate proto-karyotype.</title>
        <authorList>
            <person name="Jaillon O."/>
            <person name="Aury J.-M."/>
            <person name="Brunet F."/>
            <person name="Petit J.-L."/>
            <person name="Stange-Thomann N."/>
            <person name="Mauceli E."/>
            <person name="Bouneau L."/>
            <person name="Fischer C."/>
            <person name="Ozouf-Costaz C."/>
            <person name="Bernot A."/>
            <person name="Nicaud S."/>
            <person name="Jaffe D."/>
            <person name="Fisher S."/>
            <person name="Lutfalla G."/>
            <person name="Dossat C."/>
            <person name="Segurens B."/>
            <person name="Dasilva C."/>
            <person name="Salanoubat M."/>
            <person name="Levy M."/>
            <person name="Boudet N."/>
            <person name="Castellano S."/>
            <person name="Anthouard V."/>
            <person name="Jubin C."/>
            <person name="Castelli V."/>
            <person name="Katinka M."/>
            <person name="Vacherie B."/>
            <person name="Biemont C."/>
            <person name="Skalli Z."/>
            <person name="Cattolico L."/>
            <person name="Poulain J."/>
            <person name="De Berardinis V."/>
            <person name="Cruaud C."/>
            <person name="Duprat S."/>
            <person name="Brottier P."/>
            <person name="Coutanceau J.-P."/>
            <person name="Gouzy J."/>
            <person name="Parra G."/>
            <person name="Lardier G."/>
            <person name="Chapple C."/>
            <person name="McKernan K.J."/>
            <person name="McEwan P."/>
            <person name="Bosak S."/>
            <person name="Kellis M."/>
            <person name="Volff J.-N."/>
            <person name="Guigo R."/>
            <person name="Zody M.C."/>
            <person name="Mesirov J."/>
            <person name="Lindblad-Toh K."/>
            <person name="Birren B."/>
            <person name="Nusbaum C."/>
            <person name="Kahn D."/>
            <person name="Robinson-Rechavi M."/>
            <person name="Laudet V."/>
            <person name="Schachter V."/>
            <person name="Quetier F."/>
            <person name="Saurin W."/>
            <person name="Scarpelli C."/>
            <person name="Wincker P."/>
            <person name="Lander E.S."/>
            <person name="Weissenbach J."/>
            <person name="Roest Crollius H."/>
        </authorList>
    </citation>
    <scope>NUCLEOTIDE SEQUENCE [LARGE SCALE GENOMIC DNA]</scope>
</reference>
<dbReference type="InterPro" id="IPR004937">
    <property type="entry name" value="Urea_transporter"/>
</dbReference>
<evidence type="ECO:0000256" key="9">
    <source>
        <dbReference type="SAM" id="Phobius"/>
    </source>
</evidence>
<dbReference type="Gene3D" id="1.10.3430.10">
    <property type="entry name" value="Ammonium transporter AmtB like domains"/>
    <property type="match status" value="1"/>
</dbReference>
<proteinExistence type="inferred from homology"/>
<dbReference type="AlphaFoldDB" id="H3C4K3"/>
<dbReference type="Proteomes" id="UP000007303">
    <property type="component" value="Unassembled WGS sequence"/>
</dbReference>
<reference evidence="10" key="2">
    <citation type="submission" date="2025-08" db="UniProtKB">
        <authorList>
            <consortium name="Ensembl"/>
        </authorList>
    </citation>
    <scope>IDENTIFICATION</scope>
</reference>
<dbReference type="InterPro" id="IPR029020">
    <property type="entry name" value="Ammonium/urea_transptr"/>
</dbReference>
<dbReference type="Ensembl" id="ENSTNIT00000002598.1">
    <property type="protein sequence ID" value="ENSTNIP00000003172.1"/>
    <property type="gene ID" value="ENSTNIG00000000744.1"/>
</dbReference>
<protein>
    <recommendedName>
        <fullName evidence="8">Urea transporter</fullName>
    </recommendedName>
</protein>
<dbReference type="GO" id="GO:0005886">
    <property type="term" value="C:plasma membrane"/>
    <property type="evidence" value="ECO:0007669"/>
    <property type="project" value="UniProtKB-SubCell"/>
</dbReference>
<dbReference type="PANTHER" id="PTHR10464">
    <property type="entry name" value="UREA TRANSPORTER"/>
    <property type="match status" value="1"/>
</dbReference>
<feature type="transmembrane region" description="Helical" evidence="9">
    <location>
        <begin position="219"/>
        <end position="242"/>
    </location>
</feature>
<keyword evidence="8" id="KW-0813">Transport</keyword>
<dbReference type="PANTHER" id="PTHR10464:SF9">
    <property type="entry name" value="UREA TRANSPORTER"/>
    <property type="match status" value="1"/>
</dbReference>
<feature type="transmembrane region" description="Helical" evidence="9">
    <location>
        <begin position="121"/>
        <end position="140"/>
    </location>
</feature>
<evidence type="ECO:0000256" key="5">
    <source>
        <dbReference type="ARBA" id="ARBA00022989"/>
    </source>
</evidence>
<evidence type="ECO:0000256" key="1">
    <source>
        <dbReference type="ARBA" id="ARBA00004651"/>
    </source>
</evidence>
<dbReference type="FunFam" id="1.10.3430.10:FF:000019">
    <property type="entry name" value="Urea transporter"/>
    <property type="match status" value="1"/>
</dbReference>
<name>H3C4K3_TETNG</name>
<keyword evidence="3 8" id="KW-1003">Cell membrane</keyword>
<evidence type="ECO:0000256" key="8">
    <source>
        <dbReference type="PIRNR" id="PIRNR016502"/>
    </source>
</evidence>
<dbReference type="GO" id="GO:0015204">
    <property type="term" value="F:urea transmembrane transporter activity"/>
    <property type="evidence" value="ECO:0007669"/>
    <property type="project" value="InterPro"/>
</dbReference>
<evidence type="ECO:0000256" key="6">
    <source>
        <dbReference type="ARBA" id="ARBA00023136"/>
    </source>
</evidence>
<keyword evidence="4 9" id="KW-0812">Transmembrane</keyword>
<organism evidence="10 11">
    <name type="scientific">Tetraodon nigroviridis</name>
    <name type="common">Spotted green pufferfish</name>
    <name type="synonym">Chelonodon nigroviridis</name>
    <dbReference type="NCBI Taxonomy" id="99883"/>
    <lineage>
        <taxon>Eukaryota</taxon>
        <taxon>Metazoa</taxon>
        <taxon>Chordata</taxon>
        <taxon>Craniata</taxon>
        <taxon>Vertebrata</taxon>
        <taxon>Euteleostomi</taxon>
        <taxon>Actinopterygii</taxon>
        <taxon>Neopterygii</taxon>
        <taxon>Teleostei</taxon>
        <taxon>Neoteleostei</taxon>
        <taxon>Acanthomorphata</taxon>
        <taxon>Eupercaria</taxon>
        <taxon>Tetraodontiformes</taxon>
        <taxon>Tetradontoidea</taxon>
        <taxon>Tetraodontidae</taxon>
        <taxon>Tetraodon</taxon>
    </lineage>
</organism>
<feature type="transmembrane region" description="Helical" evidence="9">
    <location>
        <begin position="152"/>
        <end position="183"/>
    </location>
</feature>
<feature type="transmembrane region" description="Helical" evidence="9">
    <location>
        <begin position="274"/>
        <end position="297"/>
    </location>
</feature>
<feature type="transmembrane region" description="Helical" evidence="9">
    <location>
        <begin position="45"/>
        <end position="64"/>
    </location>
</feature>
<evidence type="ECO:0000256" key="3">
    <source>
        <dbReference type="ARBA" id="ARBA00022475"/>
    </source>
</evidence>
<comment type="similarity">
    <text evidence="2 8">Belongs to the urea transporter family.</text>
</comment>
<evidence type="ECO:0000313" key="10">
    <source>
        <dbReference type="Ensembl" id="ENSTNIP00000003172.1"/>
    </source>
</evidence>
<evidence type="ECO:0000313" key="11">
    <source>
        <dbReference type="Proteomes" id="UP000007303"/>
    </source>
</evidence>
<evidence type="ECO:0000256" key="7">
    <source>
        <dbReference type="ARBA" id="ARBA00033993"/>
    </source>
</evidence>
<keyword evidence="6 8" id="KW-0472">Membrane</keyword>